<sequence>MNSLCKLPNSLISYLLSSSKSNYYSTCNSREGSRLLKDYATREFNAFLWISLVTITALLLEKVFKLFRLWAKARRITGPACTSFFGHKNFGSRRNFIDLLSELHNKYGSVFKLWLGPTQLLVSIKDPELIKEMLLKAEDKLPFTGKAFRLAFGRSSLFFCSYDQAEKRRESLALQLNEKLLGRANVIPKYVIDCVMERIDEMSKGVVDCKMVSQHMAFTILGTTLFGDAFLAWSKANFYEELLMMIAKDASFWASYRVTPFWKQGFWRYQSLCTNLKYLTQDIVQQCRKNCKLFHHVDQNSNDETVKYGMKAASGMPTSGDVLQDKFSREIDGHHNLREEPCGNIMGMMFHGCIATAGLVTNILERLVTNPEIQDKIYSEIIIVRQGSTKDAENVDKMVLLLATIYESARLVSPGPLLQRCSLKDAGAVLVVPVHLLQMDDASWGSDASKFNPYRFLSKVGKNAMLESARVVKAKEQVVAGTLHHLTIEAIEAGKKKLYEAKVWVKPWLNFKELQEFKHASDVDGGVAPSFTPSDVDGHGTGWKEVPLHDPAVQDAASRAVKTIQQRSNSLFPHELQEIIHAKAEIVDDHAKRSEEKFKVVVHKNSEGTFLLNQMEPHACYLASRDPSSPSLQSSGMGFLAQV</sequence>
<dbReference type="GO" id="GO:0004497">
    <property type="term" value="F:monooxygenase activity"/>
    <property type="evidence" value="ECO:0007669"/>
    <property type="project" value="InterPro"/>
</dbReference>
<dbReference type="AlphaFoldDB" id="A0A6A6NEY9"/>
<dbReference type="GO" id="GO:0016705">
    <property type="term" value="F:oxidoreductase activity, acting on paired donors, with incorporation or reduction of molecular oxygen"/>
    <property type="evidence" value="ECO:0007669"/>
    <property type="project" value="InterPro"/>
</dbReference>
<dbReference type="GO" id="GO:0020037">
    <property type="term" value="F:heme binding"/>
    <property type="evidence" value="ECO:0007669"/>
    <property type="project" value="InterPro"/>
</dbReference>
<accession>A0A6A6NEY9</accession>
<dbReference type="InterPro" id="IPR027214">
    <property type="entry name" value="Cystatin"/>
</dbReference>
<dbReference type="PRINTS" id="PR00463">
    <property type="entry name" value="EP450I"/>
</dbReference>
<dbReference type="PANTHER" id="PTHR11413">
    <property type="entry name" value="CYSTATIN FAMILY MEMBER"/>
    <property type="match status" value="1"/>
</dbReference>
<dbReference type="InterPro" id="IPR036396">
    <property type="entry name" value="Cyt_P450_sf"/>
</dbReference>
<evidence type="ECO:0000313" key="5">
    <source>
        <dbReference type="EMBL" id="KAF2323713.1"/>
    </source>
</evidence>
<dbReference type="EMBL" id="JAAGAX010000002">
    <property type="protein sequence ID" value="KAF2323713.1"/>
    <property type="molecule type" value="Genomic_DNA"/>
</dbReference>
<dbReference type="InterPro" id="IPR046350">
    <property type="entry name" value="Cystatin_sf"/>
</dbReference>
<keyword evidence="1 3" id="KW-0646">Protease inhibitor</keyword>
<evidence type="ECO:0000256" key="3">
    <source>
        <dbReference type="RuleBase" id="RU362130"/>
    </source>
</evidence>
<dbReference type="InterPro" id="IPR018073">
    <property type="entry name" value="Prot_inh_cystat_CS"/>
</dbReference>
<dbReference type="CDD" id="cd00302">
    <property type="entry name" value="cytochrome_P450"/>
    <property type="match status" value="1"/>
</dbReference>
<gene>
    <name evidence="5" type="ORF">GH714_036686</name>
</gene>
<dbReference type="Pfam" id="PF16845">
    <property type="entry name" value="SQAPI"/>
    <property type="match status" value="1"/>
</dbReference>
<dbReference type="PROSITE" id="PS00287">
    <property type="entry name" value="CYSTATIN"/>
    <property type="match status" value="1"/>
</dbReference>
<dbReference type="Pfam" id="PF00067">
    <property type="entry name" value="p450"/>
    <property type="match status" value="1"/>
</dbReference>
<dbReference type="Gene3D" id="3.10.450.10">
    <property type="match status" value="1"/>
</dbReference>
<dbReference type="GO" id="GO:0005506">
    <property type="term" value="F:iron ion binding"/>
    <property type="evidence" value="ECO:0007669"/>
    <property type="project" value="InterPro"/>
</dbReference>
<dbReference type="GO" id="GO:0004869">
    <property type="term" value="F:cysteine-type endopeptidase inhibitor activity"/>
    <property type="evidence" value="ECO:0007669"/>
    <property type="project" value="UniProtKB-KW"/>
</dbReference>
<evidence type="ECO:0000313" key="6">
    <source>
        <dbReference type="Proteomes" id="UP000467840"/>
    </source>
</evidence>
<keyword evidence="6" id="KW-1185">Reference proteome</keyword>
<name>A0A6A6NEY9_HEVBR</name>
<comment type="caution">
    <text evidence="5">The sequence shown here is derived from an EMBL/GenBank/DDBJ whole genome shotgun (WGS) entry which is preliminary data.</text>
</comment>
<dbReference type="InterPro" id="IPR002401">
    <property type="entry name" value="Cyt_P450_E_grp-I"/>
</dbReference>
<evidence type="ECO:0000256" key="1">
    <source>
        <dbReference type="ARBA" id="ARBA00022690"/>
    </source>
</evidence>
<dbReference type="InterPro" id="IPR000010">
    <property type="entry name" value="Cystatin_dom"/>
</dbReference>
<evidence type="ECO:0000256" key="2">
    <source>
        <dbReference type="ARBA" id="ARBA00022704"/>
    </source>
</evidence>
<evidence type="ECO:0000259" key="4">
    <source>
        <dbReference type="SMART" id="SM00043"/>
    </source>
</evidence>
<dbReference type="Gene3D" id="1.10.630.10">
    <property type="entry name" value="Cytochrome P450"/>
    <property type="match status" value="1"/>
</dbReference>
<organism evidence="5 6">
    <name type="scientific">Hevea brasiliensis</name>
    <name type="common">Para rubber tree</name>
    <name type="synonym">Siphonia brasiliensis</name>
    <dbReference type="NCBI Taxonomy" id="3981"/>
    <lineage>
        <taxon>Eukaryota</taxon>
        <taxon>Viridiplantae</taxon>
        <taxon>Streptophyta</taxon>
        <taxon>Embryophyta</taxon>
        <taxon>Tracheophyta</taxon>
        <taxon>Spermatophyta</taxon>
        <taxon>Magnoliopsida</taxon>
        <taxon>eudicotyledons</taxon>
        <taxon>Gunneridae</taxon>
        <taxon>Pentapetalae</taxon>
        <taxon>rosids</taxon>
        <taxon>fabids</taxon>
        <taxon>Malpighiales</taxon>
        <taxon>Euphorbiaceae</taxon>
        <taxon>Crotonoideae</taxon>
        <taxon>Micrandreae</taxon>
        <taxon>Hevea</taxon>
    </lineage>
</organism>
<dbReference type="PANTHER" id="PTHR11413:SF123">
    <property type="entry name" value="CYSTEINE PROTEINASE INHIBITOR"/>
    <property type="match status" value="1"/>
</dbReference>
<dbReference type="SUPFAM" id="SSF54403">
    <property type="entry name" value="Cystatin/monellin"/>
    <property type="match status" value="2"/>
</dbReference>
<protein>
    <recommendedName>
        <fullName evidence="3">Cysteine proteinase inhibitor</fullName>
    </recommendedName>
</protein>
<comment type="similarity">
    <text evidence="3">Belongs to the cystatin family. Phytocystatin subfamily.</text>
</comment>
<dbReference type="SMART" id="SM00043">
    <property type="entry name" value="CY"/>
    <property type="match status" value="1"/>
</dbReference>
<feature type="domain" description="Cystatin" evidence="4">
    <location>
        <begin position="429"/>
        <end position="520"/>
    </location>
</feature>
<reference evidence="5 6" key="1">
    <citation type="journal article" date="2020" name="Mol. Plant">
        <title>The Chromosome-Based Rubber Tree Genome Provides New Insights into Spurge Genome Evolution and Rubber Biosynthesis.</title>
        <authorList>
            <person name="Liu J."/>
            <person name="Shi C."/>
            <person name="Shi C.C."/>
            <person name="Li W."/>
            <person name="Zhang Q.J."/>
            <person name="Zhang Y."/>
            <person name="Li K."/>
            <person name="Lu H.F."/>
            <person name="Shi C."/>
            <person name="Zhu S.T."/>
            <person name="Xiao Z.Y."/>
            <person name="Nan H."/>
            <person name="Yue Y."/>
            <person name="Zhu X.G."/>
            <person name="Wu Y."/>
            <person name="Hong X.N."/>
            <person name="Fan G.Y."/>
            <person name="Tong Y."/>
            <person name="Zhang D."/>
            <person name="Mao C.L."/>
            <person name="Liu Y.L."/>
            <person name="Hao S.J."/>
            <person name="Liu W.Q."/>
            <person name="Lv M.Q."/>
            <person name="Zhang H.B."/>
            <person name="Liu Y."/>
            <person name="Hu-Tang G.R."/>
            <person name="Wang J.P."/>
            <person name="Wang J.H."/>
            <person name="Sun Y.H."/>
            <person name="Ni S.B."/>
            <person name="Chen W.B."/>
            <person name="Zhang X.C."/>
            <person name="Jiao Y.N."/>
            <person name="Eichler E.E."/>
            <person name="Li G.H."/>
            <person name="Liu X."/>
            <person name="Gao L.Z."/>
        </authorList>
    </citation>
    <scope>NUCLEOTIDE SEQUENCE [LARGE SCALE GENOMIC DNA]</scope>
    <source>
        <strain evidence="6">cv. GT1</strain>
        <tissue evidence="5">Leaf</tissue>
    </source>
</reference>
<dbReference type="SUPFAM" id="SSF48264">
    <property type="entry name" value="Cytochrome P450"/>
    <property type="match status" value="1"/>
</dbReference>
<dbReference type="CDD" id="cd00042">
    <property type="entry name" value="CY"/>
    <property type="match status" value="1"/>
</dbReference>
<dbReference type="Proteomes" id="UP000467840">
    <property type="component" value="Chromosome 11"/>
</dbReference>
<dbReference type="InterPro" id="IPR001128">
    <property type="entry name" value="Cyt_P450"/>
</dbReference>
<proteinExistence type="inferred from homology"/>
<keyword evidence="2 3" id="KW-0789">Thiol protease inhibitor</keyword>